<dbReference type="InterPro" id="IPR036505">
    <property type="entry name" value="Amidase/PGRP_sf"/>
</dbReference>
<keyword evidence="2" id="KW-0391">Immunity</keyword>
<reference evidence="5 6" key="1">
    <citation type="submission" date="2024-06" db="EMBL/GenBank/DDBJ databases">
        <authorList>
            <person name="Pan Q."/>
            <person name="Wen M."/>
            <person name="Jouanno E."/>
            <person name="Zahm M."/>
            <person name="Klopp C."/>
            <person name="Cabau C."/>
            <person name="Louis A."/>
            <person name="Berthelot C."/>
            <person name="Parey E."/>
            <person name="Roest Crollius H."/>
            <person name="Montfort J."/>
            <person name="Robinson-Rechavi M."/>
            <person name="Bouchez O."/>
            <person name="Lampietro C."/>
            <person name="Lopez Roques C."/>
            <person name="Donnadieu C."/>
            <person name="Postlethwait J."/>
            <person name="Bobe J."/>
            <person name="Verreycken H."/>
            <person name="Guiguen Y."/>
        </authorList>
    </citation>
    <scope>NUCLEOTIDE SEQUENCE [LARGE SCALE GENOMIC DNA]</scope>
    <source>
        <strain evidence="5">Up_M1</strain>
        <tissue evidence="5">Testis</tissue>
    </source>
</reference>
<feature type="domain" description="Peptidoglycan recognition protein family" evidence="4">
    <location>
        <begin position="7"/>
        <end position="149"/>
    </location>
</feature>
<comment type="caution">
    <text evidence="5">The sequence shown here is derived from an EMBL/GenBank/DDBJ whole genome shotgun (WGS) entry which is preliminary data.</text>
</comment>
<organism evidence="5 6">
    <name type="scientific">Umbra pygmaea</name>
    <name type="common">Eastern mudminnow</name>
    <dbReference type="NCBI Taxonomy" id="75934"/>
    <lineage>
        <taxon>Eukaryota</taxon>
        <taxon>Metazoa</taxon>
        <taxon>Chordata</taxon>
        <taxon>Craniata</taxon>
        <taxon>Vertebrata</taxon>
        <taxon>Euteleostomi</taxon>
        <taxon>Actinopterygii</taxon>
        <taxon>Neopterygii</taxon>
        <taxon>Teleostei</taxon>
        <taxon>Protacanthopterygii</taxon>
        <taxon>Esociformes</taxon>
        <taxon>Umbridae</taxon>
        <taxon>Umbra</taxon>
    </lineage>
</organism>
<dbReference type="InterPro" id="IPR002502">
    <property type="entry name" value="Amidase_domain"/>
</dbReference>
<gene>
    <name evidence="5" type="ORF">UPYG_G00201550</name>
</gene>
<dbReference type="SUPFAM" id="SSF55846">
    <property type="entry name" value="N-acetylmuramoyl-L-alanine amidase-like"/>
    <property type="match status" value="1"/>
</dbReference>
<evidence type="ECO:0000256" key="2">
    <source>
        <dbReference type="ARBA" id="ARBA00022859"/>
    </source>
</evidence>
<evidence type="ECO:0000256" key="1">
    <source>
        <dbReference type="ARBA" id="ARBA00007553"/>
    </source>
</evidence>
<dbReference type="CDD" id="cd06583">
    <property type="entry name" value="PGRP"/>
    <property type="match status" value="1"/>
</dbReference>
<dbReference type="InterPro" id="IPR006619">
    <property type="entry name" value="PGRP_domain_met/bac"/>
</dbReference>
<dbReference type="SMART" id="SM00701">
    <property type="entry name" value="PGRP"/>
    <property type="match status" value="1"/>
</dbReference>
<dbReference type="InterPro" id="IPR015510">
    <property type="entry name" value="PGRP"/>
</dbReference>
<name>A0ABD0WIC7_UMBPY</name>
<dbReference type="PANTHER" id="PTHR11022:SF12">
    <property type="entry name" value="PEPTIDOGLYCAN RECOGNITION PROTEIN 3"/>
    <property type="match status" value="1"/>
</dbReference>
<evidence type="ECO:0008006" key="7">
    <source>
        <dbReference type="Google" id="ProtNLM"/>
    </source>
</evidence>
<dbReference type="EMBL" id="JAGEUA010000006">
    <property type="protein sequence ID" value="KAL0973294.1"/>
    <property type="molecule type" value="Genomic_DNA"/>
</dbReference>
<evidence type="ECO:0000313" key="6">
    <source>
        <dbReference type="Proteomes" id="UP001557470"/>
    </source>
</evidence>
<dbReference type="PANTHER" id="PTHR11022">
    <property type="entry name" value="PEPTIDOGLYCAN RECOGNITION PROTEIN"/>
    <property type="match status" value="1"/>
</dbReference>
<protein>
    <recommendedName>
        <fullName evidence="7">Peptidoglycan-recognition protein</fullName>
    </recommendedName>
</protein>
<proteinExistence type="inferred from homology"/>
<accession>A0ABD0WIC7</accession>
<dbReference type="FunFam" id="3.40.80.10:FF:000001">
    <property type="entry name" value="Peptidoglycan recognition protein 1"/>
    <property type="match status" value="1"/>
</dbReference>
<dbReference type="Gene3D" id="3.40.80.10">
    <property type="entry name" value="Peptidoglycan recognition protein-like"/>
    <property type="match status" value="1"/>
</dbReference>
<evidence type="ECO:0000259" key="4">
    <source>
        <dbReference type="SMART" id="SM00701"/>
    </source>
</evidence>
<feature type="domain" description="N-acetylmuramoyl-L-alanine amidase" evidence="3">
    <location>
        <begin position="18"/>
        <end position="155"/>
    </location>
</feature>
<keyword evidence="6" id="KW-1185">Reference proteome</keyword>
<dbReference type="SMART" id="SM00644">
    <property type="entry name" value="Ami_2"/>
    <property type="match status" value="1"/>
</dbReference>
<dbReference type="Proteomes" id="UP001557470">
    <property type="component" value="Unassembled WGS sequence"/>
</dbReference>
<evidence type="ECO:0000313" key="5">
    <source>
        <dbReference type="EMBL" id="KAL0973294.1"/>
    </source>
</evidence>
<dbReference type="GO" id="GO:0002376">
    <property type="term" value="P:immune system process"/>
    <property type="evidence" value="ECO:0007669"/>
    <property type="project" value="UniProtKB-KW"/>
</dbReference>
<evidence type="ECO:0000259" key="3">
    <source>
        <dbReference type="SMART" id="SM00644"/>
    </source>
</evidence>
<sequence>MDPIATVKVVTRGQWGAVASRCQETLKYPAERVVIHHTAIVHGGEFQECVGQLIHIQTMHMQDRNFDDIGYNFLIGGDGTVYEGRGWGVVGAHTKGNNHDSLGIALLGNFNNESPSPKALSSVKKILQFGVSQGYLNTRFILLGHRDLGDTLCPGERLYSSLQNIMKAHE</sequence>
<dbReference type="AlphaFoldDB" id="A0ABD0WIC7"/>
<dbReference type="Pfam" id="PF01510">
    <property type="entry name" value="Amidase_2"/>
    <property type="match status" value="1"/>
</dbReference>
<comment type="similarity">
    <text evidence="1">Belongs to the N-acetylmuramoyl-L-alanine amidase 2 family.</text>
</comment>